<sequence>MVMAMEWINERVLKAVHSWPAPEREVTQEEATRALLRAESVHDKAHMTVAPYEEGKVPLPEGARDARYADAIGGARARDLLERHRRSPEEIDEPNQTFGGVIHWTRSPKCFISLFFVRKKSGALGMITDARPTNRLCRPPPGVQLCTAEGLGRNELEGGVERAYMAQADVADCFHRLRMREELPEFFALPPLAARAAGLERRSDVAVGSPAELWWPCCATFPMGFSWGLIVAQPPMADPRGPAVLGPDALPAHCVYVDNLGVLDADPRRRVAVFVGACSSCEGAGLALRDLLEGVGAMERLASRPPATGGWTPGYAGCWLGGSDASEFGFGSCSTWWGGRAAARHGRVPERSRCRLGSAAARDHALLQSGLGSFDDEIDDLPRECFEEVGDFPEMPPGLLRKADWRVIIGGRWRRPEHITLLETRAAVAMLRRWARARPGAGARKLYIGDNLGMVFSLERMSKLVLGAGRQPRAGRPAPGGPKGRQRTLTEADVHASLNSRLRFKLAKPPVDLDEVGGASEEGRETDGSSGATSGVPVHCGPTRTRRLARYANLDPKRGATHLEQKSATPRVMDDNKRRMRLALSFAQRRRFQARSQTDVHSSYGVKLLAGWMDVYPEYGKYGKFKLPRAGLWVIVACGFYFRPCECLGIQAEDLVAPVTGVSSHWGLLVAPEERGVATKVGAFDDNLLWDAPCLSFMNDVFQVLRSRPEGQPLCALDYPRVLKAFKRAFKLIGADAVPYHMRHSGPSWKRLKEMGALQQIQKRGRWASVKSLVRHEKHGRLAMQMAEHSAAKQRWLLACERRVGECVLGSRVAD</sequence>
<reference evidence="2" key="1">
    <citation type="submission" date="2023-10" db="EMBL/GenBank/DDBJ databases">
        <authorList>
            <person name="Chen Y."/>
            <person name="Shah S."/>
            <person name="Dougan E. K."/>
            <person name="Thang M."/>
            <person name="Chan C."/>
        </authorList>
    </citation>
    <scope>NUCLEOTIDE SEQUENCE [LARGE SCALE GENOMIC DNA]</scope>
</reference>
<feature type="region of interest" description="Disordered" evidence="1">
    <location>
        <begin position="467"/>
        <end position="490"/>
    </location>
</feature>
<feature type="region of interest" description="Disordered" evidence="1">
    <location>
        <begin position="512"/>
        <end position="542"/>
    </location>
</feature>
<accession>A0ABN9T4R2</accession>
<evidence type="ECO:0000313" key="2">
    <source>
        <dbReference type="EMBL" id="CAK0839797.1"/>
    </source>
</evidence>
<comment type="caution">
    <text evidence="2">The sequence shown here is derived from an EMBL/GenBank/DDBJ whole genome shotgun (WGS) entry which is preliminary data.</text>
</comment>
<gene>
    <name evidence="2" type="ORF">PCOR1329_LOCUS35396</name>
</gene>
<name>A0ABN9T4R2_9DINO</name>
<proteinExistence type="predicted"/>
<evidence type="ECO:0000256" key="1">
    <source>
        <dbReference type="SAM" id="MobiDB-lite"/>
    </source>
</evidence>
<keyword evidence="3" id="KW-1185">Reference proteome</keyword>
<evidence type="ECO:0008006" key="4">
    <source>
        <dbReference type="Google" id="ProtNLM"/>
    </source>
</evidence>
<protein>
    <recommendedName>
        <fullName evidence="4">Reverse transcriptase domain-containing protein</fullName>
    </recommendedName>
</protein>
<organism evidence="2 3">
    <name type="scientific">Prorocentrum cordatum</name>
    <dbReference type="NCBI Taxonomy" id="2364126"/>
    <lineage>
        <taxon>Eukaryota</taxon>
        <taxon>Sar</taxon>
        <taxon>Alveolata</taxon>
        <taxon>Dinophyceae</taxon>
        <taxon>Prorocentrales</taxon>
        <taxon>Prorocentraceae</taxon>
        <taxon>Prorocentrum</taxon>
    </lineage>
</organism>
<evidence type="ECO:0000313" key="3">
    <source>
        <dbReference type="Proteomes" id="UP001189429"/>
    </source>
</evidence>
<feature type="compositionally biased region" description="Low complexity" evidence="1">
    <location>
        <begin position="467"/>
        <end position="477"/>
    </location>
</feature>
<dbReference type="Proteomes" id="UP001189429">
    <property type="component" value="Unassembled WGS sequence"/>
</dbReference>
<dbReference type="EMBL" id="CAUYUJ010014325">
    <property type="protein sequence ID" value="CAK0839797.1"/>
    <property type="molecule type" value="Genomic_DNA"/>
</dbReference>